<dbReference type="GO" id="GO:0004140">
    <property type="term" value="F:dephospho-CoA kinase activity"/>
    <property type="evidence" value="ECO:0007669"/>
    <property type="project" value="UniProtKB-UniRule"/>
</dbReference>
<feature type="binding site" evidence="5">
    <location>
        <begin position="17"/>
        <end position="22"/>
    </location>
    <ligand>
        <name>ATP</name>
        <dbReference type="ChEBI" id="CHEBI:30616"/>
    </ligand>
</feature>
<dbReference type="EMBL" id="QFWQ01000008">
    <property type="protein sequence ID" value="RCS29042.1"/>
    <property type="molecule type" value="Genomic_DNA"/>
</dbReference>
<dbReference type="PROSITE" id="PS51219">
    <property type="entry name" value="DPCK"/>
    <property type="match status" value="1"/>
</dbReference>
<dbReference type="CDD" id="cd02022">
    <property type="entry name" value="DPCK"/>
    <property type="match status" value="1"/>
</dbReference>
<dbReference type="SUPFAM" id="SSF52540">
    <property type="entry name" value="P-loop containing nucleoside triphosphate hydrolases"/>
    <property type="match status" value="1"/>
</dbReference>
<keyword evidence="8" id="KW-1185">Reference proteome</keyword>
<keyword evidence="4 5" id="KW-0173">Coenzyme A biosynthesis</keyword>
<dbReference type="EC" id="2.7.1.24" evidence="5 6"/>
<evidence type="ECO:0000256" key="6">
    <source>
        <dbReference type="NCBIfam" id="TIGR00152"/>
    </source>
</evidence>
<dbReference type="UniPathway" id="UPA00241">
    <property type="reaction ID" value="UER00356"/>
</dbReference>
<evidence type="ECO:0000256" key="4">
    <source>
        <dbReference type="ARBA" id="ARBA00022993"/>
    </source>
</evidence>
<dbReference type="Gene3D" id="3.40.50.300">
    <property type="entry name" value="P-loop containing nucleotide triphosphate hydrolases"/>
    <property type="match status" value="1"/>
</dbReference>
<dbReference type="PANTHER" id="PTHR10695">
    <property type="entry name" value="DEPHOSPHO-COA KINASE-RELATED"/>
    <property type="match status" value="1"/>
</dbReference>
<sequence length="208" mass="22653">MSARPHALVIALTGGVAAGKTAVARRFEALGVHVHDADVAAREVIEPGTAGLAAVVDAFGSGVLDGTGRLDRAAMRRRVFADPAARKTLEAIIHPLVRQWLHRRALAERGPYCLLAIPLLAENIEHYRWVDRVLLVDAPESLQLARLTLRDGIDEALARRMLAHQASRTERLALADDVIENSGDESALDHAVAELHRRYLNLASHRSA</sequence>
<dbReference type="HAMAP" id="MF_00376">
    <property type="entry name" value="Dephospho_CoA_kinase"/>
    <property type="match status" value="1"/>
</dbReference>
<evidence type="ECO:0000256" key="2">
    <source>
        <dbReference type="ARBA" id="ARBA00022741"/>
    </source>
</evidence>
<dbReference type="Pfam" id="PF01121">
    <property type="entry name" value="CoaE"/>
    <property type="match status" value="1"/>
</dbReference>
<keyword evidence="3 5" id="KW-0067">ATP-binding</keyword>
<reference evidence="7 8" key="1">
    <citation type="submission" date="2018-05" db="EMBL/GenBank/DDBJ databases">
        <title>Draft genome sequence of Rhodanobacter denitrificans Yn1 isolated from gold copper mine.</title>
        <authorList>
            <person name="Yang N."/>
            <person name="Mazhar H.S."/>
            <person name="Rensing C."/>
        </authorList>
    </citation>
    <scope>NUCLEOTIDE SEQUENCE [LARGE SCALE GENOMIC DNA]</scope>
    <source>
        <strain evidence="7 8">Yn1</strain>
    </source>
</reference>
<dbReference type="InterPro" id="IPR001977">
    <property type="entry name" value="Depp_CoAkinase"/>
</dbReference>
<comment type="pathway">
    <text evidence="5">Cofactor biosynthesis; coenzyme A biosynthesis; CoA from (R)-pantothenate: step 5/5.</text>
</comment>
<dbReference type="GO" id="GO:0005737">
    <property type="term" value="C:cytoplasm"/>
    <property type="evidence" value="ECO:0007669"/>
    <property type="project" value="UniProtKB-SubCell"/>
</dbReference>
<comment type="similarity">
    <text evidence="1 5">Belongs to the CoaE family.</text>
</comment>
<evidence type="ECO:0000313" key="7">
    <source>
        <dbReference type="EMBL" id="RCS29042.1"/>
    </source>
</evidence>
<evidence type="ECO:0000256" key="3">
    <source>
        <dbReference type="ARBA" id="ARBA00022840"/>
    </source>
</evidence>
<comment type="subcellular location">
    <subcellularLocation>
        <location evidence="5">Cytoplasm</location>
    </subcellularLocation>
</comment>
<evidence type="ECO:0000256" key="5">
    <source>
        <dbReference type="HAMAP-Rule" id="MF_00376"/>
    </source>
</evidence>
<name>A0A368KAS1_9GAMM</name>
<dbReference type="GO" id="GO:0015937">
    <property type="term" value="P:coenzyme A biosynthetic process"/>
    <property type="evidence" value="ECO:0007669"/>
    <property type="project" value="UniProtKB-UniRule"/>
</dbReference>
<keyword evidence="5 7" id="KW-0808">Transferase</keyword>
<dbReference type="Proteomes" id="UP000252387">
    <property type="component" value="Unassembled WGS sequence"/>
</dbReference>
<keyword evidence="5 7" id="KW-0418">Kinase</keyword>
<comment type="caution">
    <text evidence="7">The sequence shown here is derived from an EMBL/GenBank/DDBJ whole genome shotgun (WGS) entry which is preliminary data.</text>
</comment>
<dbReference type="InterPro" id="IPR027417">
    <property type="entry name" value="P-loop_NTPase"/>
</dbReference>
<dbReference type="PANTHER" id="PTHR10695:SF46">
    <property type="entry name" value="BIFUNCTIONAL COENZYME A SYNTHASE-RELATED"/>
    <property type="match status" value="1"/>
</dbReference>
<comment type="catalytic activity">
    <reaction evidence="5">
        <text>3'-dephospho-CoA + ATP = ADP + CoA + H(+)</text>
        <dbReference type="Rhea" id="RHEA:18245"/>
        <dbReference type="ChEBI" id="CHEBI:15378"/>
        <dbReference type="ChEBI" id="CHEBI:30616"/>
        <dbReference type="ChEBI" id="CHEBI:57287"/>
        <dbReference type="ChEBI" id="CHEBI:57328"/>
        <dbReference type="ChEBI" id="CHEBI:456216"/>
        <dbReference type="EC" id="2.7.1.24"/>
    </reaction>
</comment>
<evidence type="ECO:0000313" key="8">
    <source>
        <dbReference type="Proteomes" id="UP000252387"/>
    </source>
</evidence>
<accession>A0A368KAS1</accession>
<dbReference type="RefSeq" id="WP_114344521.1">
    <property type="nucleotide sequence ID" value="NZ_QFWQ01000008.1"/>
</dbReference>
<dbReference type="GO" id="GO:0005524">
    <property type="term" value="F:ATP binding"/>
    <property type="evidence" value="ECO:0007669"/>
    <property type="project" value="UniProtKB-UniRule"/>
</dbReference>
<comment type="function">
    <text evidence="5">Catalyzes the phosphorylation of the 3'-hydroxyl group of dephosphocoenzyme A to form coenzyme A.</text>
</comment>
<gene>
    <name evidence="5" type="primary">coaE</name>
    <name evidence="7" type="ORF">DEO45_13315</name>
</gene>
<proteinExistence type="inferred from homology"/>
<organism evidence="7 8">
    <name type="scientific">Rhodanobacter denitrificans</name>
    <dbReference type="NCBI Taxonomy" id="666685"/>
    <lineage>
        <taxon>Bacteria</taxon>
        <taxon>Pseudomonadati</taxon>
        <taxon>Pseudomonadota</taxon>
        <taxon>Gammaproteobacteria</taxon>
        <taxon>Lysobacterales</taxon>
        <taxon>Rhodanobacteraceae</taxon>
        <taxon>Rhodanobacter</taxon>
    </lineage>
</organism>
<protein>
    <recommendedName>
        <fullName evidence="5 6">Dephospho-CoA kinase</fullName>
        <ecNumber evidence="5 6">2.7.1.24</ecNumber>
    </recommendedName>
    <alternativeName>
        <fullName evidence="5">Dephosphocoenzyme A kinase</fullName>
    </alternativeName>
</protein>
<dbReference type="AlphaFoldDB" id="A0A368KAS1"/>
<keyword evidence="5" id="KW-0963">Cytoplasm</keyword>
<keyword evidence="2 5" id="KW-0547">Nucleotide-binding</keyword>
<dbReference type="NCBIfam" id="TIGR00152">
    <property type="entry name" value="dephospho-CoA kinase"/>
    <property type="match status" value="1"/>
</dbReference>
<dbReference type="OrthoDB" id="9812943at2"/>
<evidence type="ECO:0000256" key="1">
    <source>
        <dbReference type="ARBA" id="ARBA00009018"/>
    </source>
</evidence>